<reference evidence="7 8" key="1">
    <citation type="submission" date="2017-07" db="EMBL/GenBank/DDBJ databases">
        <authorList>
            <person name="Sun Z.S."/>
            <person name="Albrecht U."/>
            <person name="Echele G."/>
            <person name="Lee C.C."/>
        </authorList>
    </citation>
    <scope>NUCLEOTIDE SEQUENCE [LARGE SCALE GENOMIC DNA]</scope>
    <source>
        <strain evidence="7 8">CGMCC 1.12710</strain>
    </source>
</reference>
<feature type="compositionally biased region" description="Polar residues" evidence="4">
    <location>
        <begin position="848"/>
        <end position="860"/>
    </location>
</feature>
<dbReference type="InterPro" id="IPR008258">
    <property type="entry name" value="Transglycosylase_SLT_dom_1"/>
</dbReference>
<dbReference type="InterPro" id="IPR008939">
    <property type="entry name" value="Lytic_TGlycosylase_superhlx_U"/>
</dbReference>
<dbReference type="Gene3D" id="1.10.530.10">
    <property type="match status" value="1"/>
</dbReference>
<dbReference type="InterPro" id="IPR023346">
    <property type="entry name" value="Lysozyme-like_dom_sf"/>
</dbReference>
<dbReference type="SUPFAM" id="SSF53955">
    <property type="entry name" value="Lysozyme-like"/>
    <property type="match status" value="1"/>
</dbReference>
<dbReference type="CDD" id="cd13401">
    <property type="entry name" value="Slt70-like"/>
    <property type="match status" value="1"/>
</dbReference>
<keyword evidence="3 5" id="KW-0732">Signal</keyword>
<evidence type="ECO:0000259" key="6">
    <source>
        <dbReference type="Pfam" id="PF01464"/>
    </source>
</evidence>
<dbReference type="SUPFAM" id="SSF48435">
    <property type="entry name" value="Bacterial muramidases"/>
    <property type="match status" value="1"/>
</dbReference>
<feature type="compositionally biased region" description="Polar residues" evidence="4">
    <location>
        <begin position="739"/>
        <end position="748"/>
    </location>
</feature>
<evidence type="ECO:0000256" key="4">
    <source>
        <dbReference type="SAM" id="MobiDB-lite"/>
    </source>
</evidence>
<dbReference type="Pfam" id="PF01464">
    <property type="entry name" value="SLT"/>
    <property type="match status" value="1"/>
</dbReference>
<evidence type="ECO:0000313" key="7">
    <source>
        <dbReference type="EMBL" id="SNT72061.1"/>
    </source>
</evidence>
<dbReference type="PANTHER" id="PTHR37423">
    <property type="entry name" value="SOLUBLE LYTIC MUREIN TRANSGLYCOSYLASE-RELATED"/>
    <property type="match status" value="1"/>
</dbReference>
<feature type="chain" id="PRO_5013145172" evidence="5">
    <location>
        <begin position="24"/>
        <end position="893"/>
    </location>
</feature>
<sequence>MRRTRLWRGLAGFAACLAAMAVAETMAAATPVSALSAAALYAEPRVKPPAPGPAWLSPADYALLKEIEEALARRDWSRAKALAPAADAPIARSLAQWLYFYAEDPLVDIEEADAFLDGHSGWPAARRIQAHVESRIPNSARPEAILAFFDTRDPVTGEGKIHLARALLDEGQREAAVVQLRDAWINHDLPAIVEQSALARYGRHLRTEDHIARVDRLLWSQQVTAARRIFSRLPPHERRLAETRAALLTSARKAAQMYESLREEDRADPGVMLAAVRYFRRAGEEPRAIAIARQAPADPAALRNAARWWDERQLLMRWALKEGLYTEAYDMAAGHGLEPGGPDFAEAEFNAGWIALRFLGAPERAETHFSALAAHVSAPISLARAYYWLARAAEARGANDIAQARYGEAARHAYTYYGQLAAEKLGAATQNFGPVVEPTPEERARFGSRPTVQAMRMLADLQSDHALMVFAYHVDDELESPGEYVELMRLAERRGATHLAVRAGKVGAGRGAFAPEVAYPLVFVPEEATRFAPPEIILGLSRQESEFNPRAYSRAGARGLMQLLPSTAQITARKEGLPYSRSALLDDPVYNMIIGAAHLSHLMEKYDGSWVMTLAAYNAGANRVEEWIERYGDPRAPGVDPVDWVEQIPFSETRNYVQRVFENAQVYRSRLTQSAIAGRLAADLERGGPNGRAGALAALPPNGNLPPIPERTILIANAAALLAPADAAPMTPAPGDKAASSSAATDEPQQPPQTPARKRRVLAEEQTADRAPAPPARKPSQPALSEPAAAFDEASSAAAGVSGAAGPPDGAEASLARLAENEADAASDSQAEGVPPAPLLGVLIEPASPQNAQDAGSCQTYRDYIAETEREEAAADDLNAGMRAELAGDGPAC</sequence>
<feature type="compositionally biased region" description="Low complexity" evidence="4">
    <location>
        <begin position="778"/>
        <end position="806"/>
    </location>
</feature>
<keyword evidence="8" id="KW-1185">Reference proteome</keyword>
<name>A0A239PP28_9PROT</name>
<feature type="domain" description="Transglycosylase SLT" evidence="6">
    <location>
        <begin position="532"/>
        <end position="633"/>
    </location>
</feature>
<dbReference type="Proteomes" id="UP000198346">
    <property type="component" value="Unassembled WGS sequence"/>
</dbReference>
<feature type="region of interest" description="Disordered" evidence="4">
    <location>
        <begin position="727"/>
        <end position="864"/>
    </location>
</feature>
<dbReference type="GO" id="GO:0042597">
    <property type="term" value="C:periplasmic space"/>
    <property type="evidence" value="ECO:0007669"/>
    <property type="project" value="InterPro"/>
</dbReference>
<dbReference type="InterPro" id="IPR000189">
    <property type="entry name" value="Transglyc_AS"/>
</dbReference>
<dbReference type="OrthoDB" id="9815002at2"/>
<comment type="similarity">
    <text evidence="2">Belongs to the virb1 family.</text>
</comment>
<evidence type="ECO:0000256" key="5">
    <source>
        <dbReference type="SAM" id="SignalP"/>
    </source>
</evidence>
<organism evidence="7 8">
    <name type="scientific">Amphiplicatus metriothermophilus</name>
    <dbReference type="NCBI Taxonomy" id="1519374"/>
    <lineage>
        <taxon>Bacteria</taxon>
        <taxon>Pseudomonadati</taxon>
        <taxon>Pseudomonadota</taxon>
        <taxon>Alphaproteobacteria</taxon>
        <taxon>Parvularculales</taxon>
        <taxon>Parvularculaceae</taxon>
        <taxon>Amphiplicatus</taxon>
    </lineage>
</organism>
<dbReference type="PANTHER" id="PTHR37423:SF2">
    <property type="entry name" value="MEMBRANE-BOUND LYTIC MUREIN TRANSGLYCOSYLASE C"/>
    <property type="match status" value="1"/>
</dbReference>
<dbReference type="EMBL" id="FZQA01000002">
    <property type="protein sequence ID" value="SNT72061.1"/>
    <property type="molecule type" value="Genomic_DNA"/>
</dbReference>
<dbReference type="GO" id="GO:0004553">
    <property type="term" value="F:hydrolase activity, hydrolyzing O-glycosyl compounds"/>
    <property type="evidence" value="ECO:0007669"/>
    <property type="project" value="InterPro"/>
</dbReference>
<accession>A0A239PP28</accession>
<dbReference type="Gene3D" id="1.25.20.10">
    <property type="entry name" value="Bacterial muramidases"/>
    <property type="match status" value="1"/>
</dbReference>
<evidence type="ECO:0000256" key="1">
    <source>
        <dbReference type="ARBA" id="ARBA00007734"/>
    </source>
</evidence>
<dbReference type="AlphaFoldDB" id="A0A239PP28"/>
<feature type="signal peptide" evidence="5">
    <location>
        <begin position="1"/>
        <end position="23"/>
    </location>
</feature>
<evidence type="ECO:0000256" key="2">
    <source>
        <dbReference type="ARBA" id="ARBA00009387"/>
    </source>
</evidence>
<dbReference type="GO" id="GO:0000270">
    <property type="term" value="P:peptidoglycan metabolic process"/>
    <property type="evidence" value="ECO:0007669"/>
    <property type="project" value="InterPro"/>
</dbReference>
<dbReference type="PROSITE" id="PS00922">
    <property type="entry name" value="TRANSGLYCOSYLASE"/>
    <property type="match status" value="1"/>
</dbReference>
<gene>
    <name evidence="7" type="ORF">SAMN06297382_1092</name>
</gene>
<dbReference type="RefSeq" id="WP_089411592.1">
    <property type="nucleotide sequence ID" value="NZ_FZQA01000002.1"/>
</dbReference>
<comment type="similarity">
    <text evidence="1">Belongs to the transglycosylase Slt family.</text>
</comment>
<proteinExistence type="inferred from homology"/>
<protein>
    <submittedName>
        <fullName evidence="7">Soluble lytic murein transglycosylase</fullName>
    </submittedName>
</protein>
<evidence type="ECO:0000313" key="8">
    <source>
        <dbReference type="Proteomes" id="UP000198346"/>
    </source>
</evidence>
<evidence type="ECO:0000256" key="3">
    <source>
        <dbReference type="ARBA" id="ARBA00022729"/>
    </source>
</evidence>
<dbReference type="GO" id="GO:0008933">
    <property type="term" value="F:peptidoglycan lytic transglycosylase activity"/>
    <property type="evidence" value="ECO:0007669"/>
    <property type="project" value="InterPro"/>
</dbReference>
<dbReference type="GO" id="GO:0016020">
    <property type="term" value="C:membrane"/>
    <property type="evidence" value="ECO:0007669"/>
    <property type="project" value="InterPro"/>
</dbReference>